<dbReference type="GO" id="GO:0005829">
    <property type="term" value="C:cytosol"/>
    <property type="evidence" value="ECO:0007669"/>
    <property type="project" value="TreeGrafter"/>
</dbReference>
<dbReference type="GO" id="GO:0004180">
    <property type="term" value="F:carboxypeptidase activity"/>
    <property type="evidence" value="ECO:0007669"/>
    <property type="project" value="UniProtKB-KW"/>
</dbReference>
<keyword evidence="8" id="KW-0732">Signal</keyword>
<dbReference type="PANTHER" id="PTHR43660:SF1">
    <property type="entry name" value="DIPEPTIDYL CARBOXYPEPTIDASE"/>
    <property type="match status" value="1"/>
</dbReference>
<dbReference type="Gene3D" id="1.10.1370.10">
    <property type="entry name" value="Neurolysin, domain 3"/>
    <property type="match status" value="1"/>
</dbReference>
<evidence type="ECO:0000256" key="6">
    <source>
        <dbReference type="ARBA" id="ARBA00023049"/>
    </source>
</evidence>
<dbReference type="EC" id="3.4.15.5" evidence="10"/>
<feature type="chain" id="PRO_5032799344" evidence="8">
    <location>
        <begin position="26"/>
        <end position="705"/>
    </location>
</feature>
<sequence>MQRRTFLLASAAVTALSTIEPMAAAAPTNPLLAPWTGPYGGVPDFSKVNLADFMPALKAGIEENRADIAKIANNKAPATFENTIAALEDAGRPLGRAASIFNIYTSTMNSKEMQAIEKEATPIFAAFGDEVVQNPALFARIKAVYDKRDSLNLTPEQKRLVWVTYRRFAQQGAALSPTDKKRLADVNLQLASLYTEFSQNELADEEDHFLTLEKADLAGLPDWLVSAAASAATEKKLDGKYVFANTRSAMEPLLTYSTRRDIREKAFRMWTSRGDNNDAHDNNKIIAKILKLRAEKAKLLGYPTFAHWITDYQMAKTPEAVMDLLMKVWKPAVARVHEEVADMQKIADAEKAGVKIAPWDYRFYAEKVRKAKYDLDESTIKPYLQLEKIREGMFWAANQVHGLEFKEVKGLPTVRPDVRVFEVTRGGKHLALWYFDPYARAGKSSGAWMNEYRTQERFKGDISPIVSNNCNFIPTSDGKPILISWDDASTMFHEFGHALHGMNSNVTYPSLAGTNVVRDFVEFPSQLNEHWLPTHEVLSRFALHVETGKPMPEELVKKLKAAKTFNQGFATVEYLSSAIVDFKIHLAGNADIDAKVFEKETLAALGMPSEIVMRHRLPHFGHIFSGEGYASGYYNYMWADVLVADAAEAFQEAPGGFYDKALCKKLHDDIISVGNTVEAADAYRAFRGRDATVDALMRDRGFPVA</sequence>
<dbReference type="EMBL" id="JAASRM010000001">
    <property type="protein sequence ID" value="NIK87310.1"/>
    <property type="molecule type" value="Genomic_DNA"/>
</dbReference>
<evidence type="ECO:0000313" key="10">
    <source>
        <dbReference type="EMBL" id="NIK87310.1"/>
    </source>
</evidence>
<dbReference type="SUPFAM" id="SSF55486">
    <property type="entry name" value="Metalloproteases ('zincins'), catalytic domain"/>
    <property type="match status" value="1"/>
</dbReference>
<dbReference type="AlphaFoldDB" id="A0A846MW94"/>
<dbReference type="GO" id="GO:0006508">
    <property type="term" value="P:proteolysis"/>
    <property type="evidence" value="ECO:0007669"/>
    <property type="project" value="UniProtKB-KW"/>
</dbReference>
<evidence type="ECO:0000256" key="8">
    <source>
        <dbReference type="SAM" id="SignalP"/>
    </source>
</evidence>
<comment type="caution">
    <text evidence="10">The sequence shown here is derived from an EMBL/GenBank/DDBJ whole genome shotgun (WGS) entry which is preliminary data.</text>
</comment>
<evidence type="ECO:0000256" key="3">
    <source>
        <dbReference type="ARBA" id="ARBA00022723"/>
    </source>
</evidence>
<keyword evidence="3 7" id="KW-0479">Metal-binding</keyword>
<dbReference type="CDD" id="cd06456">
    <property type="entry name" value="M3A_DCP"/>
    <property type="match status" value="1"/>
</dbReference>
<protein>
    <submittedName>
        <fullName evidence="10">Peptidyl-dipeptidase Dcp</fullName>
        <ecNumber evidence="10">3.4.15.5</ecNumber>
    </submittedName>
</protein>
<dbReference type="Gene3D" id="3.40.390.10">
    <property type="entry name" value="Collagenase (Catalytic Domain)"/>
    <property type="match status" value="1"/>
</dbReference>
<evidence type="ECO:0000256" key="5">
    <source>
        <dbReference type="ARBA" id="ARBA00022833"/>
    </source>
</evidence>
<dbReference type="Gene3D" id="1.10.1370.40">
    <property type="match status" value="1"/>
</dbReference>
<evidence type="ECO:0000313" key="11">
    <source>
        <dbReference type="Proteomes" id="UP000570514"/>
    </source>
</evidence>
<gene>
    <name evidence="10" type="ORF">FHS83_000628</name>
</gene>
<comment type="cofactor">
    <cofactor evidence="7">
        <name>Zn(2+)</name>
        <dbReference type="ChEBI" id="CHEBI:29105"/>
    </cofactor>
    <text evidence="7">Binds 1 zinc ion.</text>
</comment>
<evidence type="ECO:0000259" key="9">
    <source>
        <dbReference type="Pfam" id="PF01432"/>
    </source>
</evidence>
<proteinExistence type="inferred from homology"/>
<keyword evidence="4 7" id="KW-0378">Hydrolase</keyword>
<dbReference type="InterPro" id="IPR045090">
    <property type="entry name" value="Pept_M3A_M3B"/>
</dbReference>
<keyword evidence="6 7" id="KW-0482">Metalloprotease</keyword>
<dbReference type="GO" id="GO:0046872">
    <property type="term" value="F:metal ion binding"/>
    <property type="evidence" value="ECO:0007669"/>
    <property type="project" value="UniProtKB-UniRule"/>
</dbReference>
<evidence type="ECO:0000256" key="1">
    <source>
        <dbReference type="ARBA" id="ARBA00006040"/>
    </source>
</evidence>
<dbReference type="RefSeq" id="WP_167080796.1">
    <property type="nucleotide sequence ID" value="NZ_BAAADC010000001.1"/>
</dbReference>
<evidence type="ECO:0000256" key="2">
    <source>
        <dbReference type="ARBA" id="ARBA00022670"/>
    </source>
</evidence>
<dbReference type="PANTHER" id="PTHR43660">
    <property type="entry name" value="DIPEPTIDYL CARBOXYPEPTIDASE"/>
    <property type="match status" value="1"/>
</dbReference>
<dbReference type="InterPro" id="IPR001567">
    <property type="entry name" value="Pept_M3A_M3B_dom"/>
</dbReference>
<dbReference type="InterPro" id="IPR024079">
    <property type="entry name" value="MetalloPept_cat_dom_sf"/>
</dbReference>
<name>A0A846MW94_9PROT</name>
<dbReference type="InterPro" id="IPR024077">
    <property type="entry name" value="Neurolysin/TOP_dom2"/>
</dbReference>
<feature type="domain" description="Peptidase M3A/M3B catalytic" evidence="9">
    <location>
        <begin position="253"/>
        <end position="700"/>
    </location>
</feature>
<dbReference type="FunFam" id="3.40.390.10:FF:000009">
    <property type="entry name" value="Oligopeptidase A"/>
    <property type="match status" value="1"/>
</dbReference>
<dbReference type="Pfam" id="PF01432">
    <property type="entry name" value="Peptidase_M3"/>
    <property type="match status" value="1"/>
</dbReference>
<reference evidence="10 11" key="1">
    <citation type="submission" date="2020-03" db="EMBL/GenBank/DDBJ databases">
        <title>Genomic Encyclopedia of Type Strains, Phase IV (KMG-IV): sequencing the most valuable type-strain genomes for metagenomic binning, comparative biology and taxonomic classification.</title>
        <authorList>
            <person name="Goeker M."/>
        </authorList>
    </citation>
    <scope>NUCLEOTIDE SEQUENCE [LARGE SCALE GENOMIC DNA]</scope>
    <source>
        <strain evidence="10 11">DSM 19867</strain>
    </source>
</reference>
<accession>A0A846MW94</accession>
<keyword evidence="10" id="KW-0121">Carboxypeptidase</keyword>
<dbReference type="GO" id="GO:0004222">
    <property type="term" value="F:metalloendopeptidase activity"/>
    <property type="evidence" value="ECO:0007669"/>
    <property type="project" value="InterPro"/>
</dbReference>
<dbReference type="GO" id="GO:0008241">
    <property type="term" value="F:peptidyl-dipeptidase activity"/>
    <property type="evidence" value="ECO:0007669"/>
    <property type="project" value="UniProtKB-EC"/>
</dbReference>
<feature type="signal peptide" evidence="8">
    <location>
        <begin position="1"/>
        <end position="25"/>
    </location>
</feature>
<organism evidence="10 11">
    <name type="scientific">Rhizomicrobium palustre</name>
    <dbReference type="NCBI Taxonomy" id="189966"/>
    <lineage>
        <taxon>Bacteria</taxon>
        <taxon>Pseudomonadati</taxon>
        <taxon>Pseudomonadota</taxon>
        <taxon>Alphaproteobacteria</taxon>
        <taxon>Micropepsales</taxon>
        <taxon>Micropepsaceae</taxon>
        <taxon>Rhizomicrobium</taxon>
    </lineage>
</organism>
<keyword evidence="5 7" id="KW-0862">Zinc</keyword>
<evidence type="ECO:0000256" key="7">
    <source>
        <dbReference type="RuleBase" id="RU003435"/>
    </source>
</evidence>
<dbReference type="Proteomes" id="UP000570514">
    <property type="component" value="Unassembled WGS sequence"/>
</dbReference>
<keyword evidence="11" id="KW-1185">Reference proteome</keyword>
<keyword evidence="2 7" id="KW-0645">Protease</keyword>
<comment type="similarity">
    <text evidence="1 7">Belongs to the peptidase M3 family.</text>
</comment>
<dbReference type="InterPro" id="IPR034005">
    <property type="entry name" value="M3A_DCP"/>
</dbReference>
<evidence type="ECO:0000256" key="4">
    <source>
        <dbReference type="ARBA" id="ARBA00022801"/>
    </source>
</evidence>